<dbReference type="GO" id="GO:0052621">
    <property type="term" value="F:diguanylate cyclase activity"/>
    <property type="evidence" value="ECO:0007669"/>
    <property type="project" value="UniProtKB-EC"/>
</dbReference>
<dbReference type="PANTHER" id="PTHR45138:SF9">
    <property type="entry name" value="DIGUANYLATE CYCLASE DGCM-RELATED"/>
    <property type="match status" value="1"/>
</dbReference>
<dbReference type="RefSeq" id="WP_238468780.1">
    <property type="nucleotide sequence ID" value="NZ_JAKLJA010000074.1"/>
</dbReference>
<evidence type="ECO:0000256" key="3">
    <source>
        <dbReference type="SAM" id="Phobius"/>
    </source>
</evidence>
<dbReference type="PANTHER" id="PTHR45138">
    <property type="entry name" value="REGULATORY COMPONENTS OF SENSORY TRANSDUCTION SYSTEM"/>
    <property type="match status" value="1"/>
</dbReference>
<keyword evidence="3" id="KW-0472">Membrane</keyword>
<dbReference type="Proteomes" id="UP001139308">
    <property type="component" value="Unassembled WGS sequence"/>
</dbReference>
<dbReference type="SMART" id="SM00267">
    <property type="entry name" value="GGDEF"/>
    <property type="match status" value="1"/>
</dbReference>
<keyword evidence="3" id="KW-1133">Transmembrane helix</keyword>
<accession>A0A9X1UNR0</accession>
<dbReference type="Pfam" id="PF00990">
    <property type="entry name" value="GGDEF"/>
    <property type="match status" value="1"/>
</dbReference>
<sequence>MLDTIAQQPQLDFSLRCLMPEFRSVETERKFQLYHLERSKTSLRTTLVFCSFFYVAFALTDIGVLGYTRVTLILLLGRILVAVTAIGGLLLVRIRPDSIAACQIAATAAELVGMVTFMLIVYHRPTEIPWHAMSMCIMLIVVYIFIPNRLINSLAIAFTTTASFIVIVVGIGTLKRADMLTMSMLLLLTNSFGLVAARRYQRVWREEYKVQSLLTQLTVQDPLTGCYNRRHLNEFLLTAELARSRRHGLSFAVILCDIDHFKAINDTHGHLCGDTVLRSFASVLRTLTRQRIDSVVRYGGEEFLLLLPQTKLSGAEALAERLRRSFAEATIDYAGQQISATASFGVLAVAVAGENEDISEESIIAAADKLLYQAKQAGRNNVQCADLATV</sequence>
<dbReference type="PROSITE" id="PS50887">
    <property type="entry name" value="GGDEF"/>
    <property type="match status" value="1"/>
</dbReference>
<dbReference type="InterPro" id="IPR050469">
    <property type="entry name" value="Diguanylate_Cyclase"/>
</dbReference>
<keyword evidence="6" id="KW-1185">Reference proteome</keyword>
<evidence type="ECO:0000259" key="4">
    <source>
        <dbReference type="PROSITE" id="PS50887"/>
    </source>
</evidence>
<feature type="transmembrane region" description="Helical" evidence="3">
    <location>
        <begin position="73"/>
        <end position="92"/>
    </location>
</feature>
<dbReference type="CDD" id="cd01949">
    <property type="entry name" value="GGDEF"/>
    <property type="match status" value="1"/>
</dbReference>
<evidence type="ECO:0000256" key="2">
    <source>
        <dbReference type="ARBA" id="ARBA00034247"/>
    </source>
</evidence>
<evidence type="ECO:0000256" key="1">
    <source>
        <dbReference type="ARBA" id="ARBA00012528"/>
    </source>
</evidence>
<feature type="transmembrane region" description="Helical" evidence="3">
    <location>
        <begin position="46"/>
        <end position="67"/>
    </location>
</feature>
<dbReference type="AlphaFoldDB" id="A0A9X1UNR0"/>
<dbReference type="EMBL" id="JAKLJA010000074">
    <property type="protein sequence ID" value="MCG5078804.1"/>
    <property type="molecule type" value="Genomic_DNA"/>
</dbReference>
<feature type="transmembrane region" description="Helical" evidence="3">
    <location>
        <begin position="153"/>
        <end position="173"/>
    </location>
</feature>
<keyword evidence="3" id="KW-0812">Transmembrane</keyword>
<dbReference type="FunFam" id="3.30.70.270:FF:000001">
    <property type="entry name" value="Diguanylate cyclase domain protein"/>
    <property type="match status" value="1"/>
</dbReference>
<dbReference type="InterPro" id="IPR043128">
    <property type="entry name" value="Rev_trsase/Diguanyl_cyclase"/>
</dbReference>
<dbReference type="SUPFAM" id="SSF55073">
    <property type="entry name" value="Nucleotide cyclase"/>
    <property type="match status" value="1"/>
</dbReference>
<comment type="caution">
    <text evidence="5">The sequence shown here is derived from an EMBL/GenBank/DDBJ whole genome shotgun (WGS) entry which is preliminary data.</text>
</comment>
<feature type="domain" description="GGDEF" evidence="4">
    <location>
        <begin position="249"/>
        <end position="387"/>
    </location>
</feature>
<dbReference type="InterPro" id="IPR029787">
    <property type="entry name" value="Nucleotide_cyclase"/>
</dbReference>
<evidence type="ECO:0000313" key="6">
    <source>
        <dbReference type="Proteomes" id="UP001139308"/>
    </source>
</evidence>
<comment type="catalytic activity">
    <reaction evidence="2">
        <text>2 GTP = 3',3'-c-di-GMP + 2 diphosphate</text>
        <dbReference type="Rhea" id="RHEA:24898"/>
        <dbReference type="ChEBI" id="CHEBI:33019"/>
        <dbReference type="ChEBI" id="CHEBI:37565"/>
        <dbReference type="ChEBI" id="CHEBI:58805"/>
        <dbReference type="EC" id="2.7.7.65"/>
    </reaction>
</comment>
<dbReference type="GO" id="GO:1902201">
    <property type="term" value="P:negative regulation of bacterial-type flagellum-dependent cell motility"/>
    <property type="evidence" value="ECO:0007669"/>
    <property type="project" value="TreeGrafter"/>
</dbReference>
<dbReference type="GO" id="GO:0043709">
    <property type="term" value="P:cell adhesion involved in single-species biofilm formation"/>
    <property type="evidence" value="ECO:0007669"/>
    <property type="project" value="TreeGrafter"/>
</dbReference>
<name>A0A9X1UNR0_9BURK</name>
<protein>
    <recommendedName>
        <fullName evidence="1">diguanylate cyclase</fullName>
        <ecNumber evidence="1">2.7.7.65</ecNumber>
    </recommendedName>
</protein>
<feature type="transmembrane region" description="Helical" evidence="3">
    <location>
        <begin position="128"/>
        <end position="146"/>
    </location>
</feature>
<organism evidence="5 6">
    <name type="scientific">Paraburkholderia tagetis</name>
    <dbReference type="NCBI Taxonomy" id="2913261"/>
    <lineage>
        <taxon>Bacteria</taxon>
        <taxon>Pseudomonadati</taxon>
        <taxon>Pseudomonadota</taxon>
        <taxon>Betaproteobacteria</taxon>
        <taxon>Burkholderiales</taxon>
        <taxon>Burkholderiaceae</taxon>
        <taxon>Paraburkholderia</taxon>
    </lineage>
</organism>
<feature type="transmembrane region" description="Helical" evidence="3">
    <location>
        <begin position="104"/>
        <end position="122"/>
    </location>
</feature>
<feature type="transmembrane region" description="Helical" evidence="3">
    <location>
        <begin position="179"/>
        <end position="197"/>
    </location>
</feature>
<evidence type="ECO:0000313" key="5">
    <source>
        <dbReference type="EMBL" id="MCG5078804.1"/>
    </source>
</evidence>
<dbReference type="Gene3D" id="3.30.70.270">
    <property type="match status" value="1"/>
</dbReference>
<dbReference type="NCBIfam" id="TIGR00254">
    <property type="entry name" value="GGDEF"/>
    <property type="match status" value="1"/>
</dbReference>
<proteinExistence type="predicted"/>
<gene>
    <name evidence="5" type="ORF">L5014_36700</name>
</gene>
<dbReference type="EC" id="2.7.7.65" evidence="1"/>
<dbReference type="GO" id="GO:0005886">
    <property type="term" value="C:plasma membrane"/>
    <property type="evidence" value="ECO:0007669"/>
    <property type="project" value="TreeGrafter"/>
</dbReference>
<dbReference type="InterPro" id="IPR000160">
    <property type="entry name" value="GGDEF_dom"/>
</dbReference>
<reference evidence="5" key="1">
    <citation type="submission" date="2022-01" db="EMBL/GenBank/DDBJ databases">
        <title>Genome sequence and assembly of Parabukholderia sp. RG36.</title>
        <authorList>
            <person name="Chhetri G."/>
        </authorList>
    </citation>
    <scope>NUCLEOTIDE SEQUENCE</scope>
    <source>
        <strain evidence="5">RG36</strain>
    </source>
</reference>